<reference evidence="2" key="1">
    <citation type="journal article" date="2022" name="Microorganisms">
        <title>Two New Species of Filamentous Sulfur Bacteria of the Genus Thiothrix, Thiothrix winogradskyi sp. nov. and 'Candidatus Thiothrix sulfatifontis' sp. nov.</title>
        <authorList>
            <person name="Ravin N.V."/>
            <person name="Rossetti S."/>
            <person name="Beletsky A.V."/>
            <person name="Kadnikov V.V."/>
            <person name="Rudenko T.S."/>
            <person name="Smolyakov D.D."/>
            <person name="Moskvitina M.I."/>
            <person name="Gureeva M.V."/>
            <person name="Mardanov A.V."/>
            <person name="Grabovich M.Y."/>
        </authorList>
    </citation>
    <scope>NUCLEOTIDE SEQUENCE</scope>
    <source>
        <strain evidence="2">CT3</strain>
    </source>
</reference>
<evidence type="ECO:0000256" key="1">
    <source>
        <dbReference type="SAM" id="MobiDB-lite"/>
    </source>
</evidence>
<keyword evidence="3" id="KW-1185">Reference proteome</keyword>
<name>A0ABY3SZ84_9GAMM</name>
<dbReference type="RefSeq" id="WP_236499570.1">
    <property type="nucleotide sequence ID" value="NZ_CP091244.1"/>
</dbReference>
<evidence type="ECO:0000313" key="2">
    <source>
        <dbReference type="EMBL" id="UJS24862.1"/>
    </source>
</evidence>
<accession>A0ABY3SZ84</accession>
<dbReference type="EMBL" id="CP091244">
    <property type="protein sequence ID" value="UJS24862.1"/>
    <property type="molecule type" value="Genomic_DNA"/>
</dbReference>
<dbReference type="Proteomes" id="UP001054801">
    <property type="component" value="Chromosome"/>
</dbReference>
<protein>
    <submittedName>
        <fullName evidence="2">Uncharacterized protein</fullName>
    </submittedName>
</protein>
<feature type="region of interest" description="Disordered" evidence="1">
    <location>
        <begin position="68"/>
        <end position="87"/>
    </location>
</feature>
<proteinExistence type="predicted"/>
<evidence type="ECO:0000313" key="3">
    <source>
        <dbReference type="Proteomes" id="UP001054801"/>
    </source>
</evidence>
<sequence>MTITIFAKTPKGIEEVETKANGLSRLERSVLIYIDGKRTKEDLKVLPRVSDELNTILGALETGGYIMPKPVAPSDTRPAPAPRSDIMPAKSGIFRELPAKFEPEKFDMAKHFMINTLNFFKGQYGATSLVRSIDLCQTHEDLRTHFDIWHEVITSTKQGQKQERELREKLLAVL</sequence>
<gene>
    <name evidence="2" type="ORF">L2Y54_02170</name>
</gene>
<organism evidence="2 3">
    <name type="scientific">Thiothrix winogradskyi</name>
    <dbReference type="NCBI Taxonomy" id="96472"/>
    <lineage>
        <taxon>Bacteria</taxon>
        <taxon>Pseudomonadati</taxon>
        <taxon>Pseudomonadota</taxon>
        <taxon>Gammaproteobacteria</taxon>
        <taxon>Thiotrichales</taxon>
        <taxon>Thiotrichaceae</taxon>
        <taxon>Thiothrix</taxon>
    </lineage>
</organism>